<keyword evidence="3" id="KW-1185">Reference proteome</keyword>
<reference evidence="2 3" key="1">
    <citation type="submission" date="2018-08" db="EMBL/GenBank/DDBJ databases">
        <title>Parvularcula sp. SM1705, isolated from surface water of the South Sea China.</title>
        <authorList>
            <person name="Sun L."/>
        </authorList>
    </citation>
    <scope>NUCLEOTIDE SEQUENCE [LARGE SCALE GENOMIC DNA]</scope>
    <source>
        <strain evidence="2 3">SM1705</strain>
    </source>
</reference>
<keyword evidence="1" id="KW-1133">Transmembrane helix</keyword>
<evidence type="ECO:0000313" key="3">
    <source>
        <dbReference type="Proteomes" id="UP000264589"/>
    </source>
</evidence>
<keyword evidence="1" id="KW-0472">Membrane</keyword>
<dbReference type="Proteomes" id="UP000264589">
    <property type="component" value="Unassembled WGS sequence"/>
</dbReference>
<dbReference type="EMBL" id="QUQO01000001">
    <property type="protein sequence ID" value="RFB04129.1"/>
    <property type="molecule type" value="Genomic_DNA"/>
</dbReference>
<sequence length="63" mass="7107">MNWFMIERWLGRGLWIFLAVVSVKLFLVPKITGVSPVGGYSDTLLFFSSIAVISLFVSLITLR</sequence>
<name>A0A371RF98_9PROT</name>
<keyword evidence="1" id="KW-0812">Transmembrane</keyword>
<accession>A0A371RF98</accession>
<comment type="caution">
    <text evidence="2">The sequence shown here is derived from an EMBL/GenBank/DDBJ whole genome shotgun (WGS) entry which is preliminary data.</text>
</comment>
<organism evidence="2 3">
    <name type="scientific">Parvularcula marina</name>
    <dbReference type="NCBI Taxonomy" id="2292771"/>
    <lineage>
        <taxon>Bacteria</taxon>
        <taxon>Pseudomonadati</taxon>
        <taxon>Pseudomonadota</taxon>
        <taxon>Alphaproteobacteria</taxon>
        <taxon>Parvularculales</taxon>
        <taxon>Parvularculaceae</taxon>
        <taxon>Parvularcula</taxon>
    </lineage>
</organism>
<dbReference type="AlphaFoldDB" id="A0A371RF98"/>
<evidence type="ECO:0000313" key="2">
    <source>
        <dbReference type="EMBL" id="RFB04129.1"/>
    </source>
</evidence>
<feature type="transmembrane region" description="Helical" evidence="1">
    <location>
        <begin position="12"/>
        <end position="32"/>
    </location>
</feature>
<feature type="transmembrane region" description="Helical" evidence="1">
    <location>
        <begin position="44"/>
        <end position="62"/>
    </location>
</feature>
<dbReference type="RefSeq" id="WP_116390757.1">
    <property type="nucleotide sequence ID" value="NZ_QUQO01000001.1"/>
</dbReference>
<proteinExistence type="predicted"/>
<evidence type="ECO:0000256" key="1">
    <source>
        <dbReference type="SAM" id="Phobius"/>
    </source>
</evidence>
<gene>
    <name evidence="2" type="ORF">DX908_01840</name>
</gene>
<protein>
    <submittedName>
        <fullName evidence="2">Uncharacterized protein</fullName>
    </submittedName>
</protein>
<dbReference type="InParanoid" id="A0A371RF98"/>